<dbReference type="Proteomes" id="UP000028012">
    <property type="component" value="Unassembled WGS sequence"/>
</dbReference>
<comment type="caution">
    <text evidence="1">The sequence shown here is derived from an EMBL/GenBank/DDBJ whole genome shotgun (WGS) entry which is preliminary data.</text>
</comment>
<protein>
    <submittedName>
        <fullName evidence="1">Uncharacterized protein</fullName>
    </submittedName>
</protein>
<reference evidence="1 2" key="1">
    <citation type="submission" date="2014-09" db="EMBL/GenBank/DDBJ databases">
        <title>A draft genome sequence for Xanthomonas axonopodis pv. vasculorum NCPPB 900.</title>
        <authorList>
            <person name="Harrison J."/>
            <person name="Studholme D.J."/>
        </authorList>
    </citation>
    <scope>NUCLEOTIDE SEQUENCE [LARGE SCALE GENOMIC DNA]</scope>
    <source>
        <strain evidence="1 2">NCPPB 900</strain>
    </source>
</reference>
<dbReference type="EMBL" id="JPHD02000089">
    <property type="protein sequence ID" value="KGE51619.1"/>
    <property type="molecule type" value="Genomic_DNA"/>
</dbReference>
<evidence type="ECO:0000313" key="2">
    <source>
        <dbReference type="Proteomes" id="UP000028012"/>
    </source>
</evidence>
<dbReference type="STRING" id="325777.GW15_0213360"/>
<accession>A0A098PWU8</accession>
<sequence>MTAPHRPSPRQQQRLLVRLATLLTPRVSRSNAAGRDALAVPVQTRRSSAPKRLFSSQRICAGRRYRAVMLTC</sequence>
<dbReference type="AlphaFoldDB" id="A0A098PWU8"/>
<evidence type="ECO:0000313" key="1">
    <source>
        <dbReference type="EMBL" id="KGE51619.1"/>
    </source>
</evidence>
<organism evidence="1 2">
    <name type="scientific">Xanthomonas axonopodis pv. vasculorum</name>
    <dbReference type="NCBI Taxonomy" id="325777"/>
    <lineage>
        <taxon>Bacteria</taxon>
        <taxon>Pseudomonadati</taxon>
        <taxon>Pseudomonadota</taxon>
        <taxon>Gammaproteobacteria</taxon>
        <taxon>Lysobacterales</taxon>
        <taxon>Lysobacteraceae</taxon>
        <taxon>Xanthomonas</taxon>
    </lineage>
</organism>
<name>A0A098PWU8_9XANT</name>
<gene>
    <name evidence="1" type="ORF">GW15_0213360</name>
</gene>
<proteinExistence type="predicted"/>
<dbReference type="HOGENOM" id="CLU_2721273_0_0_6"/>